<evidence type="ECO:0000256" key="2">
    <source>
        <dbReference type="ARBA" id="ARBA00022679"/>
    </source>
</evidence>
<dbReference type="PANTHER" id="PTHR43285:SF4">
    <property type="entry name" value="TRANSFERASE"/>
    <property type="match status" value="1"/>
</dbReference>
<dbReference type="Gene3D" id="3.40.1030.10">
    <property type="entry name" value="Nucleoside phosphorylase/phosphoribosyltransferase catalytic domain"/>
    <property type="match status" value="1"/>
</dbReference>
<evidence type="ECO:0000259" key="3">
    <source>
        <dbReference type="Pfam" id="PF02885"/>
    </source>
</evidence>
<accession>A0A4R2M2Q4</accession>
<dbReference type="GO" id="GO:0005829">
    <property type="term" value="C:cytosol"/>
    <property type="evidence" value="ECO:0007669"/>
    <property type="project" value="TreeGrafter"/>
</dbReference>
<organism evidence="4 5">
    <name type="scientific">Rubrivivax gelatinosus</name>
    <name type="common">Rhodocyclus gelatinosus</name>
    <name type="synonym">Rhodopseudomonas gelatinosa</name>
    <dbReference type="NCBI Taxonomy" id="28068"/>
    <lineage>
        <taxon>Bacteria</taxon>
        <taxon>Pseudomonadati</taxon>
        <taxon>Pseudomonadota</taxon>
        <taxon>Betaproteobacteria</taxon>
        <taxon>Burkholderiales</taxon>
        <taxon>Sphaerotilaceae</taxon>
        <taxon>Rubrivivax</taxon>
    </lineage>
</organism>
<dbReference type="Pfam" id="PF02885">
    <property type="entry name" value="Glycos_trans_3N"/>
    <property type="match status" value="1"/>
</dbReference>
<dbReference type="Gene3D" id="1.20.970.10">
    <property type="entry name" value="Transferase, Pyrimidine Nucleoside Phosphorylase, Chain C"/>
    <property type="match status" value="1"/>
</dbReference>
<dbReference type="SUPFAM" id="SSF47648">
    <property type="entry name" value="Nucleoside phosphorylase/phosphoribosyltransferase N-terminal domain"/>
    <property type="match status" value="1"/>
</dbReference>
<dbReference type="InterPro" id="IPR036320">
    <property type="entry name" value="Glycosyl_Trfase_fam3_N_dom_sf"/>
</dbReference>
<evidence type="ECO:0000256" key="1">
    <source>
        <dbReference type="ARBA" id="ARBA00022676"/>
    </source>
</evidence>
<proteinExistence type="predicted"/>
<dbReference type="OrthoDB" id="9768896at2"/>
<dbReference type="GO" id="GO:0004048">
    <property type="term" value="F:anthranilate phosphoribosyltransferase activity"/>
    <property type="evidence" value="ECO:0007669"/>
    <property type="project" value="InterPro"/>
</dbReference>
<evidence type="ECO:0000313" key="5">
    <source>
        <dbReference type="Proteomes" id="UP000295106"/>
    </source>
</evidence>
<gene>
    <name evidence="4" type="ORF">EV684_10922</name>
</gene>
<dbReference type="RefSeq" id="WP_132647989.1">
    <property type="nucleotide sequence ID" value="NZ_CP181386.1"/>
</dbReference>
<dbReference type="InterPro" id="IPR017459">
    <property type="entry name" value="Glycosyl_Trfase_fam3_N_dom"/>
</dbReference>
<protein>
    <submittedName>
        <fullName evidence="4">Anthranilate phosphoribosyltransferase</fullName>
    </submittedName>
</protein>
<comment type="caution">
    <text evidence="4">The sequence shown here is derived from an EMBL/GenBank/DDBJ whole genome shotgun (WGS) entry which is preliminary data.</text>
</comment>
<keyword evidence="2 4" id="KW-0808">Transferase</keyword>
<reference evidence="4 5" key="1">
    <citation type="submission" date="2019-03" db="EMBL/GenBank/DDBJ databases">
        <title>Genomic Encyclopedia of Type Strains, Phase IV (KMG-IV): sequencing the most valuable type-strain genomes for metagenomic binning, comparative biology and taxonomic classification.</title>
        <authorList>
            <person name="Goeker M."/>
        </authorList>
    </citation>
    <scope>NUCLEOTIDE SEQUENCE [LARGE SCALE GENOMIC DNA]</scope>
    <source>
        <strain evidence="4 5">DSM 1709</strain>
    </source>
</reference>
<dbReference type="SUPFAM" id="SSF52418">
    <property type="entry name" value="Nucleoside phosphorylase/phosphoribosyltransferase catalytic domain"/>
    <property type="match status" value="1"/>
</dbReference>
<dbReference type="AlphaFoldDB" id="A0A4R2M2Q4"/>
<dbReference type="PANTHER" id="PTHR43285">
    <property type="entry name" value="ANTHRANILATE PHOSPHORIBOSYLTRANSFERASE"/>
    <property type="match status" value="1"/>
</dbReference>
<feature type="domain" description="Glycosyl transferase family 3 N-terminal" evidence="3">
    <location>
        <begin position="5"/>
        <end position="67"/>
    </location>
</feature>
<dbReference type="NCBIfam" id="NF006005">
    <property type="entry name" value="PRK08136.1"/>
    <property type="match status" value="1"/>
</dbReference>
<sequence length="321" mass="34739">MGIASYIKEIGRGANGARSLSVPSAQALMGAVLDGEASDLELGAFALAMRMKGETLDELVGFLAAAQARLTTFHSERPVVVIPSYNGARRLPNLTPLLAMTLAQEGARVLVHGPAHDPTRVTTAAIFRDLGIPAALDEGDVHAFWARREPAYVATATLSPALQRLLDVRWTVGLRNSGHTIAKMLAPCSGRRVLRLASYTHPEFGALMGAWAQRERIDAMLLRGTEGEVVADPRRQPRMETWIDGQLRTEWSVPAHEGVLTELPVLPREIDAATTALYIQSVLSGEKPAPVPLERQVRCILGALDEIETPRLLRESLGTAV</sequence>
<dbReference type="Proteomes" id="UP000295106">
    <property type="component" value="Unassembled WGS sequence"/>
</dbReference>
<dbReference type="InterPro" id="IPR005940">
    <property type="entry name" value="Anthranilate_Pribosyl_Tfrase"/>
</dbReference>
<name>A0A4R2M2Q4_RUBGE</name>
<evidence type="ECO:0000313" key="4">
    <source>
        <dbReference type="EMBL" id="TCP01389.1"/>
    </source>
</evidence>
<dbReference type="InterPro" id="IPR035902">
    <property type="entry name" value="Nuc_phospho_transferase"/>
</dbReference>
<keyword evidence="1 4" id="KW-0328">Glycosyltransferase</keyword>
<dbReference type="EMBL" id="SLXD01000009">
    <property type="protein sequence ID" value="TCP01389.1"/>
    <property type="molecule type" value="Genomic_DNA"/>
</dbReference>
<dbReference type="GeneID" id="99686089"/>
<dbReference type="GO" id="GO:0000162">
    <property type="term" value="P:L-tryptophan biosynthetic process"/>
    <property type="evidence" value="ECO:0007669"/>
    <property type="project" value="InterPro"/>
</dbReference>